<dbReference type="Proteomes" id="UP000824469">
    <property type="component" value="Unassembled WGS sequence"/>
</dbReference>
<dbReference type="InterPro" id="IPR000719">
    <property type="entry name" value="Prot_kinase_dom"/>
</dbReference>
<keyword evidence="5" id="KW-1185">Reference proteome</keyword>
<dbReference type="AlphaFoldDB" id="A0AA38GD86"/>
<organism evidence="4 5">
    <name type="scientific">Taxus chinensis</name>
    <name type="common">Chinese yew</name>
    <name type="synonym">Taxus wallichiana var. chinensis</name>
    <dbReference type="NCBI Taxonomy" id="29808"/>
    <lineage>
        <taxon>Eukaryota</taxon>
        <taxon>Viridiplantae</taxon>
        <taxon>Streptophyta</taxon>
        <taxon>Embryophyta</taxon>
        <taxon>Tracheophyta</taxon>
        <taxon>Spermatophyta</taxon>
        <taxon>Pinopsida</taxon>
        <taxon>Pinidae</taxon>
        <taxon>Conifers II</taxon>
        <taxon>Cupressales</taxon>
        <taxon>Taxaceae</taxon>
        <taxon>Taxus</taxon>
    </lineage>
</organism>
<evidence type="ECO:0000313" key="5">
    <source>
        <dbReference type="Proteomes" id="UP000824469"/>
    </source>
</evidence>
<evidence type="ECO:0000313" key="4">
    <source>
        <dbReference type="EMBL" id="KAH9321219.1"/>
    </source>
</evidence>
<reference evidence="4 5" key="1">
    <citation type="journal article" date="2021" name="Nat. Plants">
        <title>The Taxus genome provides insights into paclitaxel biosynthesis.</title>
        <authorList>
            <person name="Xiong X."/>
            <person name="Gou J."/>
            <person name="Liao Q."/>
            <person name="Li Y."/>
            <person name="Zhou Q."/>
            <person name="Bi G."/>
            <person name="Li C."/>
            <person name="Du R."/>
            <person name="Wang X."/>
            <person name="Sun T."/>
            <person name="Guo L."/>
            <person name="Liang H."/>
            <person name="Lu P."/>
            <person name="Wu Y."/>
            <person name="Zhang Z."/>
            <person name="Ro D.K."/>
            <person name="Shang Y."/>
            <person name="Huang S."/>
            <person name="Yan J."/>
        </authorList>
    </citation>
    <scope>NUCLEOTIDE SEQUENCE [LARGE SCALE GENOMIC DNA]</scope>
    <source>
        <strain evidence="4">Ta-2019</strain>
    </source>
</reference>
<protein>
    <recommendedName>
        <fullName evidence="3">Protein kinase domain-containing protein</fullName>
    </recommendedName>
</protein>
<dbReference type="Gene3D" id="1.10.510.10">
    <property type="entry name" value="Transferase(Phosphotransferase) domain 1"/>
    <property type="match status" value="1"/>
</dbReference>
<dbReference type="InterPro" id="IPR007750">
    <property type="entry name" value="DUF674"/>
</dbReference>
<evidence type="ECO:0000256" key="2">
    <source>
        <dbReference type="ARBA" id="ARBA00022840"/>
    </source>
</evidence>
<dbReference type="Pfam" id="PF00069">
    <property type="entry name" value="Pkinase"/>
    <property type="match status" value="1"/>
</dbReference>
<dbReference type="InterPro" id="IPR011009">
    <property type="entry name" value="Kinase-like_dom_sf"/>
</dbReference>
<dbReference type="PROSITE" id="PS50011">
    <property type="entry name" value="PROTEIN_KINASE_DOM"/>
    <property type="match status" value="1"/>
</dbReference>
<keyword evidence="1" id="KW-0547">Nucleotide-binding</keyword>
<dbReference type="EMBL" id="JAHRHJ020000003">
    <property type="protein sequence ID" value="KAH9321219.1"/>
    <property type="molecule type" value="Genomic_DNA"/>
</dbReference>
<proteinExistence type="predicted"/>
<comment type="caution">
    <text evidence="4">The sequence shown here is derived from an EMBL/GenBank/DDBJ whole genome shotgun (WGS) entry which is preliminary data.</text>
</comment>
<dbReference type="PANTHER" id="PTHR47989">
    <property type="entry name" value="OS01G0750732 PROTEIN"/>
    <property type="match status" value="1"/>
</dbReference>
<sequence length="259" mass="28423">MYAKAGKEAVDMLFNFLVFPAGAIAELSLHGSDTKTKPCCISNLYSNIEALSDLLMKAEKSGLLDPKTFSATYTNDILSIHSPTGPIVAKPTEPPKYYVCTNNGSSGYKHNLNTHNGFCGLCTSGGIQNKAPLTWEQQKNIVVDTAKGLCYLYFDVRPTIYHGDIKATNNLLDDQKNTCVVDFKLVRINMEGKSHLKTRIVGTHDYLAPEYALYSQLIDQSDVYNFGIVLVEIMSSRKALDTSIELPHIISSKIGCGGL</sequence>
<dbReference type="SUPFAM" id="SSF56112">
    <property type="entry name" value="Protein kinase-like (PK-like)"/>
    <property type="match status" value="1"/>
</dbReference>
<keyword evidence="2" id="KW-0067">ATP-binding</keyword>
<evidence type="ECO:0000256" key="1">
    <source>
        <dbReference type="ARBA" id="ARBA00022741"/>
    </source>
</evidence>
<name>A0AA38GD86_TAXCH</name>
<evidence type="ECO:0000259" key="3">
    <source>
        <dbReference type="PROSITE" id="PS50011"/>
    </source>
</evidence>
<dbReference type="PANTHER" id="PTHR47989:SF58">
    <property type="entry name" value="PROTEIN KINASE DOMAIN-CONTAINING PROTEIN"/>
    <property type="match status" value="1"/>
</dbReference>
<feature type="domain" description="Protein kinase" evidence="3">
    <location>
        <begin position="1"/>
        <end position="259"/>
    </location>
</feature>
<dbReference type="GO" id="GO:0004672">
    <property type="term" value="F:protein kinase activity"/>
    <property type="evidence" value="ECO:0007669"/>
    <property type="project" value="InterPro"/>
</dbReference>
<gene>
    <name evidence="4" type="ORF">KI387_015858</name>
</gene>
<dbReference type="Pfam" id="PF05056">
    <property type="entry name" value="DUF674"/>
    <property type="match status" value="1"/>
</dbReference>
<dbReference type="GO" id="GO:0005524">
    <property type="term" value="F:ATP binding"/>
    <property type="evidence" value="ECO:0007669"/>
    <property type="project" value="UniProtKB-KW"/>
</dbReference>
<accession>A0AA38GD86</accession>